<protein>
    <submittedName>
        <fullName evidence="3">Sorbitol dehydrogenase family protein</fullName>
    </submittedName>
</protein>
<proteinExistence type="predicted"/>
<dbReference type="EMBL" id="JAKLJA010000011">
    <property type="protein sequence ID" value="MCG5074776.1"/>
    <property type="molecule type" value="Genomic_DNA"/>
</dbReference>
<organism evidence="3 4">
    <name type="scientific">Paraburkholderia tagetis</name>
    <dbReference type="NCBI Taxonomy" id="2913261"/>
    <lineage>
        <taxon>Bacteria</taxon>
        <taxon>Pseudomonadati</taxon>
        <taxon>Pseudomonadota</taxon>
        <taxon>Betaproteobacteria</taxon>
        <taxon>Burkholderiales</taxon>
        <taxon>Burkholderiaceae</taxon>
        <taxon>Paraburkholderia</taxon>
    </lineage>
</organism>
<evidence type="ECO:0000313" key="4">
    <source>
        <dbReference type="Proteomes" id="UP001139308"/>
    </source>
</evidence>
<keyword evidence="4" id="KW-1185">Reference proteome</keyword>
<gene>
    <name evidence="3" type="ORF">L5014_15625</name>
</gene>
<evidence type="ECO:0000256" key="1">
    <source>
        <dbReference type="SAM" id="MobiDB-lite"/>
    </source>
</evidence>
<dbReference type="PROSITE" id="PS51318">
    <property type="entry name" value="TAT"/>
    <property type="match status" value="1"/>
</dbReference>
<dbReference type="AlphaFoldDB" id="A0A9X1RM41"/>
<feature type="compositionally biased region" description="Basic and acidic residues" evidence="1">
    <location>
        <begin position="8"/>
        <end position="31"/>
    </location>
</feature>
<name>A0A9X1RM41_9BURK</name>
<accession>A0A9X1RM41</accession>
<comment type="caution">
    <text evidence="3">The sequence shown here is derived from an EMBL/GenBank/DDBJ whole genome shotgun (WGS) entry which is preliminary data.</text>
</comment>
<evidence type="ECO:0000256" key="2">
    <source>
        <dbReference type="SAM" id="Phobius"/>
    </source>
</evidence>
<dbReference type="InterPro" id="IPR024651">
    <property type="entry name" value="FAD-SLDH_ssu"/>
</dbReference>
<feature type="region of interest" description="Disordered" evidence="1">
    <location>
        <begin position="1"/>
        <end position="31"/>
    </location>
</feature>
<keyword evidence="2" id="KW-1133">Transmembrane helix</keyword>
<sequence>MTDVTQDGTDHLRQRTGEHDGPDGPDERIERPGRRHFVTITTGACAAAALAFAWAGRGAQHAFGIADALAAPPAAGPAASGAAVAPAADSGYTAFIALSQHLTGRTHFDAVLGQRIYAALARASSQFEQNVGALDTWIKGHGGVPSDTVTAALKTDRPELAATVGDIMRAWYLGLVGEMPKVQVLAYEKALMFDPVSDVLTIPSYCRDVPFYWTKKPADMPAATVAALFAAR</sequence>
<keyword evidence="2" id="KW-0472">Membrane</keyword>
<evidence type="ECO:0000313" key="3">
    <source>
        <dbReference type="EMBL" id="MCG5074776.1"/>
    </source>
</evidence>
<dbReference type="Pfam" id="PF12318">
    <property type="entry name" value="FAD-SLDH"/>
    <property type="match status" value="1"/>
</dbReference>
<reference evidence="3" key="1">
    <citation type="submission" date="2022-01" db="EMBL/GenBank/DDBJ databases">
        <title>Genome sequence and assembly of Parabukholderia sp. RG36.</title>
        <authorList>
            <person name="Chhetri G."/>
        </authorList>
    </citation>
    <scope>NUCLEOTIDE SEQUENCE</scope>
    <source>
        <strain evidence="3">RG36</strain>
    </source>
</reference>
<dbReference type="InterPro" id="IPR006311">
    <property type="entry name" value="TAT_signal"/>
</dbReference>
<dbReference type="RefSeq" id="WP_238464637.1">
    <property type="nucleotide sequence ID" value="NZ_JAKLJA010000011.1"/>
</dbReference>
<dbReference type="Proteomes" id="UP001139308">
    <property type="component" value="Unassembled WGS sequence"/>
</dbReference>
<keyword evidence="2" id="KW-0812">Transmembrane</keyword>
<feature type="transmembrane region" description="Helical" evidence="2">
    <location>
        <begin position="37"/>
        <end position="55"/>
    </location>
</feature>